<protein>
    <submittedName>
        <fullName evidence="2">Uncharacterized protein</fullName>
    </submittedName>
</protein>
<proteinExistence type="predicted"/>
<feature type="region of interest" description="Disordered" evidence="1">
    <location>
        <begin position="40"/>
        <end position="104"/>
    </location>
</feature>
<accession>A0A8H4L743</accession>
<feature type="region of interest" description="Disordered" evidence="1">
    <location>
        <begin position="1"/>
        <end position="24"/>
    </location>
</feature>
<evidence type="ECO:0000313" key="2">
    <source>
        <dbReference type="EMBL" id="KAF4462484.1"/>
    </source>
</evidence>
<feature type="compositionally biased region" description="Basic and acidic residues" evidence="1">
    <location>
        <begin position="62"/>
        <end position="96"/>
    </location>
</feature>
<evidence type="ECO:0000313" key="3">
    <source>
        <dbReference type="Proteomes" id="UP000554235"/>
    </source>
</evidence>
<dbReference type="OrthoDB" id="5100408at2759"/>
<name>A0A8H4L743_9HYPO</name>
<reference evidence="2 3" key="1">
    <citation type="submission" date="2020-01" db="EMBL/GenBank/DDBJ databases">
        <title>Identification and distribution of gene clusters putatively required for synthesis of sphingolipid metabolism inhibitors in phylogenetically diverse species of the filamentous fungus Fusarium.</title>
        <authorList>
            <person name="Kim H.-S."/>
            <person name="Busman M."/>
            <person name="Brown D.W."/>
            <person name="Divon H."/>
            <person name="Uhlig S."/>
            <person name="Proctor R.H."/>
        </authorList>
    </citation>
    <scope>NUCLEOTIDE SEQUENCE [LARGE SCALE GENOMIC DNA]</scope>
    <source>
        <strain evidence="2 3">NRRL 20459</strain>
    </source>
</reference>
<comment type="caution">
    <text evidence="2">The sequence shown here is derived from an EMBL/GenBank/DDBJ whole genome shotgun (WGS) entry which is preliminary data.</text>
</comment>
<evidence type="ECO:0000256" key="1">
    <source>
        <dbReference type="SAM" id="MobiDB-lite"/>
    </source>
</evidence>
<organism evidence="2 3">
    <name type="scientific">Fusarium albosuccineum</name>
    <dbReference type="NCBI Taxonomy" id="1237068"/>
    <lineage>
        <taxon>Eukaryota</taxon>
        <taxon>Fungi</taxon>
        <taxon>Dikarya</taxon>
        <taxon>Ascomycota</taxon>
        <taxon>Pezizomycotina</taxon>
        <taxon>Sordariomycetes</taxon>
        <taxon>Hypocreomycetidae</taxon>
        <taxon>Hypocreales</taxon>
        <taxon>Nectriaceae</taxon>
        <taxon>Fusarium</taxon>
        <taxon>Fusarium decemcellulare species complex</taxon>
    </lineage>
</organism>
<feature type="compositionally biased region" description="Polar residues" evidence="1">
    <location>
        <begin position="40"/>
        <end position="54"/>
    </location>
</feature>
<gene>
    <name evidence="2" type="ORF">FALBO_10705</name>
</gene>
<dbReference type="AlphaFoldDB" id="A0A8H4L743"/>
<dbReference type="Proteomes" id="UP000554235">
    <property type="component" value="Unassembled WGS sequence"/>
</dbReference>
<sequence length="243" mass="27964">MSNLQDPNWAGYWAPTNSSRALPPSARRAVNVYTRHASYYQSQNDSSLPTSCGDQSEDLLEQEPRNFGEDPLIKKDPTNEHKDSPGGSREKGREANLTDETAMDPEMMDQDLPEEQDELHDEGLEHVAPALLGNESCSGGCQKHRAALEERIKILESITEKHVDDMNYILPWMSEMMSANQETKNEVWKMKRDFTSRFQLVERWKMTASRWIFGDRDSNPQPSIEELMKKAERFNRMHSKKST</sequence>
<keyword evidence="3" id="KW-1185">Reference proteome</keyword>
<dbReference type="EMBL" id="JAADYS010001529">
    <property type="protein sequence ID" value="KAF4462484.1"/>
    <property type="molecule type" value="Genomic_DNA"/>
</dbReference>